<accession>A0ACD5ANF4</accession>
<reference evidence="1" key="1">
    <citation type="journal article" date="2025" name="Int. J. Syst. Evol. Microbiol.">
        <title>Streptomyces citrinus sp. nov., with yellow diffusible pigment.</title>
        <authorList>
            <person name="He Y."/>
            <person name="Yang E."/>
            <person name="Xu J."/>
            <person name="Sun Y."/>
            <person name="Sun L."/>
        </authorList>
    </citation>
    <scope>NUCLEOTIDE SEQUENCE</scope>
    <source>
        <strain evidence="1">Q6</strain>
    </source>
</reference>
<dbReference type="EMBL" id="CP146022">
    <property type="protein sequence ID" value="WWQ68747.1"/>
    <property type="molecule type" value="Genomic_DNA"/>
</dbReference>
<keyword evidence="2" id="KW-1185">Reference proteome</keyword>
<evidence type="ECO:0000313" key="1">
    <source>
        <dbReference type="EMBL" id="WWQ68747.1"/>
    </source>
</evidence>
<gene>
    <name evidence="1" type="ORF">V2W30_39045</name>
</gene>
<dbReference type="Proteomes" id="UP001432251">
    <property type="component" value="Chromosome"/>
</dbReference>
<organism evidence="1 2">
    <name type="scientific">Streptomyces citrinus</name>
    <dbReference type="NCBI Taxonomy" id="3118173"/>
    <lineage>
        <taxon>Bacteria</taxon>
        <taxon>Bacillati</taxon>
        <taxon>Actinomycetota</taxon>
        <taxon>Actinomycetes</taxon>
        <taxon>Kitasatosporales</taxon>
        <taxon>Streptomycetaceae</taxon>
        <taxon>Streptomyces</taxon>
    </lineage>
</organism>
<proteinExistence type="predicted"/>
<evidence type="ECO:0000313" key="2">
    <source>
        <dbReference type="Proteomes" id="UP001432251"/>
    </source>
</evidence>
<name>A0ACD5ANF4_9ACTN</name>
<sequence length="331" mass="35546">MTDNKDEYGPSAAVEERAPDSPTELPEHAWRAVFKRSVREFQEDELVDRAAALTYYGILSIFPALLVLVAVLGVVGESATRKVLKGLESLAPGPARDILTTSVSQLQGNAGMGSIMAVVGLVLAVWSASGYVGAFIRTANQVYDVPEGRPLWKILPLRLGLTVALMALAMASALIVVFTGGIAENAGSALGVGDTVLAVWSVAKWPVLAVLVVLMMALLFWATPNAKGRGWRWVTPGGGVALLIWLVASVGFSVYVSGFASYNKTYGTMAGAIVFLVWLWLTNLALLLGLEFDAEITRQRAMVAGHPEDAEPFVEPRDTQAWDERDEEQVS</sequence>
<protein>
    <submittedName>
        <fullName evidence="1">YihY/virulence factor BrkB family protein</fullName>
    </submittedName>
</protein>